<dbReference type="SMART" id="SM00028">
    <property type="entry name" value="TPR"/>
    <property type="match status" value="6"/>
</dbReference>
<dbReference type="GO" id="GO:0061512">
    <property type="term" value="P:protein localization to cilium"/>
    <property type="evidence" value="ECO:0007669"/>
    <property type="project" value="TreeGrafter"/>
</dbReference>
<feature type="repeat" description="TPR" evidence="4">
    <location>
        <begin position="178"/>
        <end position="211"/>
    </location>
</feature>
<accession>A0A699YTS2</accession>
<organism evidence="5 6">
    <name type="scientific">Haematococcus lacustris</name>
    <name type="common">Green alga</name>
    <name type="synonym">Haematococcus pluvialis</name>
    <dbReference type="NCBI Taxonomy" id="44745"/>
    <lineage>
        <taxon>Eukaryota</taxon>
        <taxon>Viridiplantae</taxon>
        <taxon>Chlorophyta</taxon>
        <taxon>core chlorophytes</taxon>
        <taxon>Chlorophyceae</taxon>
        <taxon>CS clade</taxon>
        <taxon>Chlamydomonadales</taxon>
        <taxon>Haematococcaceae</taxon>
        <taxon>Haematococcus</taxon>
    </lineage>
</organism>
<name>A0A699YTS2_HAELA</name>
<evidence type="ECO:0000256" key="4">
    <source>
        <dbReference type="PROSITE-ProRule" id="PRU00339"/>
    </source>
</evidence>
<keyword evidence="6" id="KW-1185">Reference proteome</keyword>
<dbReference type="PROSITE" id="PS50005">
    <property type="entry name" value="TPR"/>
    <property type="match status" value="3"/>
</dbReference>
<proteinExistence type="inferred from homology"/>
<evidence type="ECO:0000313" key="5">
    <source>
        <dbReference type="EMBL" id="GFH13011.1"/>
    </source>
</evidence>
<protein>
    <submittedName>
        <fullName evidence="5">BBS4 protein</fullName>
    </submittedName>
</protein>
<dbReference type="Gene3D" id="1.25.40.10">
    <property type="entry name" value="Tetratricopeptide repeat domain"/>
    <property type="match status" value="2"/>
</dbReference>
<dbReference type="SUPFAM" id="SSF48452">
    <property type="entry name" value="TPR-like"/>
    <property type="match status" value="1"/>
</dbReference>
<dbReference type="EMBL" id="BLLF01000565">
    <property type="protein sequence ID" value="GFH13011.1"/>
    <property type="molecule type" value="Genomic_DNA"/>
</dbReference>
<feature type="repeat" description="TPR" evidence="4">
    <location>
        <begin position="144"/>
        <end position="177"/>
    </location>
</feature>
<evidence type="ECO:0000256" key="2">
    <source>
        <dbReference type="ARBA" id="ARBA00022803"/>
    </source>
</evidence>
<keyword evidence="2 4" id="KW-0802">TPR repeat</keyword>
<keyword evidence="1" id="KW-0677">Repeat</keyword>
<comment type="caution">
    <text evidence="5">The sequence shown here is derived from an EMBL/GenBank/DDBJ whole genome shotgun (WGS) entry which is preliminary data.</text>
</comment>
<evidence type="ECO:0000256" key="1">
    <source>
        <dbReference type="ARBA" id="ARBA00022737"/>
    </source>
</evidence>
<sequence length="405" mass="45492">MVHPAAYVVHRPHEKSKVAGIRNNAGKARDNPQVEKHTTSLIHRLQAPRASGASLSDREVGLLINKLMEDLYKAGVKRLRAGDTYDYRLDPPDFDECLKLIEEVLRDTENLSEFALFVKALIKRQQGQIQESLQLFQQATTINPHNVANLKQVYTLLEDFQAAIDVYGEALQHSPENAEALTTLGLLYLRNNQNDKAFEHLGESLTHDPKNARTILAAGSIIQDQADMDFALVKYRIAAVQTPNSPQLWNNIGMCFFGKQRYIAAIACLKKALYLGPFEWIISYNLGLVHLHTDQAASAFHYLSASINLKSDFPHSYMYLAVALSKLEDIDNACAAYEKAIQMCGVPGEPVFHLNYAIMLARHEREEDAKMHLLQYRVLVEGADRPDNELLEQAALLGSLLDMEP</sequence>
<dbReference type="InterPro" id="IPR019734">
    <property type="entry name" value="TPR_rpt"/>
</dbReference>
<comment type="similarity">
    <text evidence="3">Belongs to the BBS4 family.</text>
</comment>
<evidence type="ECO:0000256" key="3">
    <source>
        <dbReference type="ARBA" id="ARBA00023778"/>
    </source>
</evidence>
<dbReference type="Pfam" id="PF14559">
    <property type="entry name" value="TPR_19"/>
    <property type="match status" value="1"/>
</dbReference>
<dbReference type="PANTHER" id="PTHR44186">
    <property type="match status" value="1"/>
</dbReference>
<dbReference type="GO" id="GO:0036064">
    <property type="term" value="C:ciliary basal body"/>
    <property type="evidence" value="ECO:0007669"/>
    <property type="project" value="TreeGrafter"/>
</dbReference>
<dbReference type="AlphaFoldDB" id="A0A699YTS2"/>
<reference evidence="5 6" key="1">
    <citation type="submission" date="2020-02" db="EMBL/GenBank/DDBJ databases">
        <title>Draft genome sequence of Haematococcus lacustris strain NIES-144.</title>
        <authorList>
            <person name="Morimoto D."/>
            <person name="Nakagawa S."/>
            <person name="Yoshida T."/>
            <person name="Sawayama S."/>
        </authorList>
    </citation>
    <scope>NUCLEOTIDE SEQUENCE [LARGE SCALE GENOMIC DNA]</scope>
    <source>
        <strain evidence="5 6">NIES-144</strain>
    </source>
</reference>
<dbReference type="Proteomes" id="UP000485058">
    <property type="component" value="Unassembled WGS sequence"/>
</dbReference>
<feature type="repeat" description="TPR" evidence="4">
    <location>
        <begin position="246"/>
        <end position="279"/>
    </location>
</feature>
<dbReference type="PANTHER" id="PTHR44186:SF1">
    <property type="entry name" value="BARDET-BIEDL SYNDROME 4 PROTEIN"/>
    <property type="match status" value="1"/>
</dbReference>
<dbReference type="Pfam" id="PF13181">
    <property type="entry name" value="TPR_8"/>
    <property type="match status" value="3"/>
</dbReference>
<dbReference type="GO" id="GO:0060271">
    <property type="term" value="P:cilium assembly"/>
    <property type="evidence" value="ECO:0007669"/>
    <property type="project" value="TreeGrafter"/>
</dbReference>
<gene>
    <name evidence="5" type="ORF">HaLaN_08810</name>
</gene>
<evidence type="ECO:0000313" key="6">
    <source>
        <dbReference type="Proteomes" id="UP000485058"/>
    </source>
</evidence>
<dbReference type="InterPro" id="IPR011990">
    <property type="entry name" value="TPR-like_helical_dom_sf"/>
</dbReference>